<comment type="caution">
    <text evidence="8">The sequence shown here is derived from an EMBL/GenBank/DDBJ whole genome shotgun (WGS) entry which is preliminary data.</text>
</comment>
<name>A0A0F3INV6_9PROT</name>
<dbReference type="Pfam" id="PF05231">
    <property type="entry name" value="MASE1"/>
    <property type="match status" value="1"/>
</dbReference>
<organism evidence="8 9">
    <name type="scientific">Elstera litoralis</name>
    <dbReference type="NCBI Taxonomy" id="552518"/>
    <lineage>
        <taxon>Bacteria</taxon>
        <taxon>Pseudomonadati</taxon>
        <taxon>Pseudomonadota</taxon>
        <taxon>Alphaproteobacteria</taxon>
        <taxon>Rhodospirillales</taxon>
        <taxon>Rhodospirillaceae</taxon>
        <taxon>Elstera</taxon>
    </lineage>
</organism>
<reference evidence="8 9" key="1">
    <citation type="submission" date="2015-03" db="EMBL/GenBank/DDBJ databases">
        <title>Draft genome sequence of Elstera litoralis.</title>
        <authorList>
            <person name="Rahalkar M.C."/>
            <person name="Dhakephalkar P.K."/>
            <person name="Pore S.D."/>
            <person name="Arora P."/>
            <person name="Kapse N.G."/>
            <person name="Pandit P.S."/>
        </authorList>
    </citation>
    <scope>NUCLEOTIDE SEQUENCE [LARGE SCALE GENOMIC DNA]</scope>
    <source>
        <strain evidence="8 9">Dia-1</strain>
    </source>
</reference>
<keyword evidence="3 6" id="KW-0812">Transmembrane</keyword>
<evidence type="ECO:0000256" key="2">
    <source>
        <dbReference type="ARBA" id="ARBA00022475"/>
    </source>
</evidence>
<evidence type="ECO:0000256" key="5">
    <source>
        <dbReference type="ARBA" id="ARBA00023136"/>
    </source>
</evidence>
<feature type="transmembrane region" description="Helical" evidence="6">
    <location>
        <begin position="114"/>
        <end position="139"/>
    </location>
</feature>
<evidence type="ECO:0000256" key="3">
    <source>
        <dbReference type="ARBA" id="ARBA00022692"/>
    </source>
</evidence>
<dbReference type="Proteomes" id="UP000033774">
    <property type="component" value="Unassembled WGS sequence"/>
</dbReference>
<keyword evidence="4 6" id="KW-1133">Transmembrane helix</keyword>
<dbReference type="GO" id="GO:0005886">
    <property type="term" value="C:plasma membrane"/>
    <property type="evidence" value="ECO:0007669"/>
    <property type="project" value="UniProtKB-SubCell"/>
</dbReference>
<evidence type="ECO:0000256" key="6">
    <source>
        <dbReference type="SAM" id="Phobius"/>
    </source>
</evidence>
<feature type="domain" description="MASE1" evidence="7">
    <location>
        <begin position="8"/>
        <end position="243"/>
    </location>
</feature>
<feature type="transmembrane region" description="Helical" evidence="6">
    <location>
        <begin position="82"/>
        <end position="102"/>
    </location>
</feature>
<evidence type="ECO:0000313" key="9">
    <source>
        <dbReference type="Proteomes" id="UP000033774"/>
    </source>
</evidence>
<feature type="transmembrane region" description="Helical" evidence="6">
    <location>
        <begin position="54"/>
        <end position="76"/>
    </location>
</feature>
<dbReference type="InterPro" id="IPR007895">
    <property type="entry name" value="MASE1"/>
</dbReference>
<keyword evidence="2" id="KW-1003">Cell membrane</keyword>
<protein>
    <recommendedName>
        <fullName evidence="7">MASE1 domain-containing protein</fullName>
    </recommendedName>
</protein>
<evidence type="ECO:0000256" key="1">
    <source>
        <dbReference type="ARBA" id="ARBA00004651"/>
    </source>
</evidence>
<feature type="transmembrane region" description="Helical" evidence="6">
    <location>
        <begin position="219"/>
        <end position="246"/>
    </location>
</feature>
<gene>
    <name evidence="8" type="ORF">VZ95_17990</name>
</gene>
<evidence type="ECO:0000313" key="8">
    <source>
        <dbReference type="EMBL" id="KJV08410.1"/>
    </source>
</evidence>
<proteinExistence type="predicted"/>
<evidence type="ECO:0000256" key="4">
    <source>
        <dbReference type="ARBA" id="ARBA00022989"/>
    </source>
</evidence>
<feature type="transmembrane region" description="Helical" evidence="6">
    <location>
        <begin position="28"/>
        <end position="47"/>
    </location>
</feature>
<feature type="transmembrane region" description="Helical" evidence="6">
    <location>
        <begin position="182"/>
        <end position="199"/>
    </location>
</feature>
<accession>A0A0F3INV6</accession>
<keyword evidence="9" id="KW-1185">Reference proteome</keyword>
<keyword evidence="5 6" id="KW-0472">Membrane</keyword>
<sequence>MAFFGWGALYLLLYWALAKTAPLFGVSPLASVWFLPAGLNLALVVRFGPRFWPWLVLGLVVAFIEFKPPGVSYAAFATPRVYLWPLAVGSNLAMALLIRRFAGADSSAWGLRSVLAFLGSAASGAFVLSFTVLLAYWVLGRPFTAPFWTIVLFRWIGDMIGILLLVPVLLLPLAWPHVSLRAAVDAGILLVGIGLLFLLERIVPDSTLVPWVFGALPVLALAVRGGLRGAALAVPVTATAIVLLWLPKAARRTSLGNCSSS</sequence>
<evidence type="ECO:0000259" key="7">
    <source>
        <dbReference type="Pfam" id="PF05231"/>
    </source>
</evidence>
<dbReference type="EMBL" id="LAJY01000596">
    <property type="protein sequence ID" value="KJV08410.1"/>
    <property type="molecule type" value="Genomic_DNA"/>
</dbReference>
<dbReference type="AlphaFoldDB" id="A0A0F3INV6"/>
<comment type="subcellular location">
    <subcellularLocation>
        <location evidence="1">Cell membrane</location>
        <topology evidence="1">Multi-pass membrane protein</topology>
    </subcellularLocation>
</comment>
<feature type="transmembrane region" description="Helical" evidence="6">
    <location>
        <begin position="145"/>
        <end position="170"/>
    </location>
</feature>